<keyword evidence="7" id="KW-0325">Glycoprotein</keyword>
<dbReference type="AlphaFoldDB" id="A0A1D2MW99"/>
<sequence>MPDWTECITFITLIIMIQPNMISPQKKDAQTSSSQSKDVIMNIVNHTVSCSQLRLGQYLCNNTNIDPVTQQPHGCSKETWTARITCTAVEGLICEETKSRNFEMDIPCKWTNGYKLDTALLMSVFLGVLGADRFYLGHLGMGALKFCTLGFLFIGQLVDIILLATQQIGPKDNSSFIIGYYGPGVTSIRANNLTYIVPRPDWFI</sequence>
<dbReference type="GO" id="GO:0016020">
    <property type="term" value="C:membrane"/>
    <property type="evidence" value="ECO:0007669"/>
    <property type="project" value="UniProtKB-SubCell"/>
</dbReference>
<comment type="caution">
    <text evidence="9">The sequence shown here is derived from an EMBL/GenBank/DDBJ whole genome shotgun (WGS) entry which is preliminary data.</text>
</comment>
<dbReference type="EMBL" id="LJIJ01000454">
    <property type="protein sequence ID" value="ODM97333.1"/>
    <property type="molecule type" value="Genomic_DNA"/>
</dbReference>
<reference evidence="9 10" key="1">
    <citation type="journal article" date="2016" name="Genome Biol. Evol.">
        <title>Gene Family Evolution Reflects Adaptation to Soil Environmental Stressors in the Genome of the Collembolan Orchesella cincta.</title>
        <authorList>
            <person name="Faddeeva-Vakhrusheva A."/>
            <person name="Derks M.F."/>
            <person name="Anvar S.Y."/>
            <person name="Agamennone V."/>
            <person name="Suring W."/>
            <person name="Smit S."/>
            <person name="van Straalen N.M."/>
            <person name="Roelofs D."/>
        </authorList>
    </citation>
    <scope>NUCLEOTIDE SEQUENCE [LARGE SCALE GENOMIC DNA]</scope>
    <source>
        <tissue evidence="9">Mixed pool</tissue>
    </source>
</reference>
<evidence type="ECO:0000256" key="6">
    <source>
        <dbReference type="ARBA" id="ARBA00023136"/>
    </source>
</evidence>
<comment type="similarity">
    <text evidence="2">Belongs to the TM2 family.</text>
</comment>
<keyword evidence="4" id="KW-0732">Signal</keyword>
<comment type="subcellular location">
    <subcellularLocation>
        <location evidence="1">Membrane</location>
        <topology evidence="1">Multi-pass membrane protein</topology>
    </subcellularLocation>
</comment>
<dbReference type="PANTHER" id="PTHR21016:SF1">
    <property type="entry name" value="TM2 DOMAIN-CONTAINING PROTEIN 1"/>
    <property type="match status" value="1"/>
</dbReference>
<evidence type="ECO:0000256" key="2">
    <source>
        <dbReference type="ARBA" id="ARBA00008284"/>
    </source>
</evidence>
<organism evidence="9 10">
    <name type="scientific">Orchesella cincta</name>
    <name type="common">Springtail</name>
    <name type="synonym">Podura cincta</name>
    <dbReference type="NCBI Taxonomy" id="48709"/>
    <lineage>
        <taxon>Eukaryota</taxon>
        <taxon>Metazoa</taxon>
        <taxon>Ecdysozoa</taxon>
        <taxon>Arthropoda</taxon>
        <taxon>Hexapoda</taxon>
        <taxon>Collembola</taxon>
        <taxon>Entomobryomorpha</taxon>
        <taxon>Entomobryoidea</taxon>
        <taxon>Orchesellidae</taxon>
        <taxon>Orchesellinae</taxon>
        <taxon>Orchesella</taxon>
    </lineage>
</organism>
<evidence type="ECO:0000259" key="8">
    <source>
        <dbReference type="Pfam" id="PF05154"/>
    </source>
</evidence>
<dbReference type="OMA" id="ETFRKPH"/>
<evidence type="ECO:0000256" key="5">
    <source>
        <dbReference type="ARBA" id="ARBA00022989"/>
    </source>
</evidence>
<dbReference type="InterPro" id="IPR050932">
    <property type="entry name" value="TM2D1-3-like"/>
</dbReference>
<evidence type="ECO:0000256" key="1">
    <source>
        <dbReference type="ARBA" id="ARBA00004141"/>
    </source>
</evidence>
<keyword evidence="10" id="KW-1185">Reference proteome</keyword>
<gene>
    <name evidence="9" type="ORF">Ocin01_09351</name>
</gene>
<name>A0A1D2MW99_ORCCI</name>
<feature type="domain" description="TM2" evidence="8">
    <location>
        <begin position="114"/>
        <end position="161"/>
    </location>
</feature>
<evidence type="ECO:0000256" key="4">
    <source>
        <dbReference type="ARBA" id="ARBA00022729"/>
    </source>
</evidence>
<dbReference type="Pfam" id="PF05154">
    <property type="entry name" value="TM2"/>
    <property type="match status" value="1"/>
</dbReference>
<evidence type="ECO:0000256" key="3">
    <source>
        <dbReference type="ARBA" id="ARBA00022692"/>
    </source>
</evidence>
<protein>
    <recommendedName>
        <fullName evidence="8">TM2 domain-containing protein</fullName>
    </recommendedName>
</protein>
<evidence type="ECO:0000313" key="10">
    <source>
        <dbReference type="Proteomes" id="UP000094527"/>
    </source>
</evidence>
<dbReference type="OrthoDB" id="5804096at2759"/>
<accession>A0A1D2MW99</accession>
<proteinExistence type="inferred from homology"/>
<dbReference type="InterPro" id="IPR007829">
    <property type="entry name" value="TM2"/>
</dbReference>
<keyword evidence="5" id="KW-1133">Transmembrane helix</keyword>
<dbReference type="Proteomes" id="UP000094527">
    <property type="component" value="Unassembled WGS sequence"/>
</dbReference>
<evidence type="ECO:0000313" key="9">
    <source>
        <dbReference type="EMBL" id="ODM97333.1"/>
    </source>
</evidence>
<keyword evidence="6" id="KW-0472">Membrane</keyword>
<dbReference type="PANTHER" id="PTHR21016">
    <property type="entry name" value="BETA-AMYLOID BINDING PROTEIN-RELATED"/>
    <property type="match status" value="1"/>
</dbReference>
<dbReference type="STRING" id="48709.A0A1D2MW99"/>
<evidence type="ECO:0000256" key="7">
    <source>
        <dbReference type="ARBA" id="ARBA00023180"/>
    </source>
</evidence>
<keyword evidence="3" id="KW-0812">Transmembrane</keyword>